<reference evidence="2 3" key="1">
    <citation type="journal article" date="2012" name="BMC Genomics">
        <title>Genomic basis of broad host range and environmental adaptability of Rhizobium tropici CIAT 899 and Rhizobium sp. PRF 81 which are used in inoculants for common bean (Phaseolus vulgaris L.).</title>
        <authorList>
            <person name="Ormeno-Orrillo E."/>
            <person name="Menna P."/>
            <person name="Almeida L.G."/>
            <person name="Ollero F.J."/>
            <person name="Nicolas M.F."/>
            <person name="Pains Rodrigues E."/>
            <person name="Shigueyoshi Nakatani A."/>
            <person name="Silva Batista J.S."/>
            <person name="Oliveira Chueire L.M."/>
            <person name="Souza R.C."/>
            <person name="Ribeiro Vasconcelos A.T."/>
            <person name="Megias M."/>
            <person name="Hungria M."/>
            <person name="Martinez-Romero E."/>
        </authorList>
    </citation>
    <scope>NUCLEOTIDE SEQUENCE [LARGE SCALE GENOMIC DNA]</scope>
    <source>
        <strain evidence="2 3">PRF 81</strain>
    </source>
</reference>
<sequence>MCDRAIASALEGVSGSVSYIVDNTRFLPRSIIASTPKYITDRHLWEHQPVRGSVELQQGCGGIEPGPKDVPVKSRGTDGKTNEERFTPCYAYSRHLVS</sequence>
<dbReference type="STRING" id="363754.RHSP_82242"/>
<name>N6V6K3_9HYPH</name>
<proteinExistence type="predicted"/>
<protein>
    <submittedName>
        <fullName evidence="2">Uncharacterized protein</fullName>
    </submittedName>
</protein>
<feature type="compositionally biased region" description="Basic and acidic residues" evidence="1">
    <location>
        <begin position="66"/>
        <end position="84"/>
    </location>
</feature>
<accession>N6V6K3</accession>
<dbReference type="Proteomes" id="UP000012429">
    <property type="component" value="Unassembled WGS sequence"/>
</dbReference>
<comment type="caution">
    <text evidence="2">The sequence shown here is derived from an EMBL/GenBank/DDBJ whole genome shotgun (WGS) entry which is preliminary data.</text>
</comment>
<dbReference type="EMBL" id="AQHN01000065">
    <property type="protein sequence ID" value="ENN86647.1"/>
    <property type="molecule type" value="Genomic_DNA"/>
</dbReference>
<organism evidence="2 3">
    <name type="scientific">Rhizobium freirei PRF 81</name>
    <dbReference type="NCBI Taxonomy" id="363754"/>
    <lineage>
        <taxon>Bacteria</taxon>
        <taxon>Pseudomonadati</taxon>
        <taxon>Pseudomonadota</taxon>
        <taxon>Alphaproteobacteria</taxon>
        <taxon>Hyphomicrobiales</taxon>
        <taxon>Rhizobiaceae</taxon>
        <taxon>Rhizobium/Agrobacterium group</taxon>
        <taxon>Rhizobium</taxon>
    </lineage>
</organism>
<keyword evidence="3" id="KW-1185">Reference proteome</keyword>
<feature type="region of interest" description="Disordered" evidence="1">
    <location>
        <begin position="59"/>
        <end position="84"/>
    </location>
</feature>
<evidence type="ECO:0000256" key="1">
    <source>
        <dbReference type="SAM" id="MobiDB-lite"/>
    </source>
</evidence>
<dbReference type="AlphaFoldDB" id="N6V6K3"/>
<gene>
    <name evidence="2" type="ORF">RHSP_82242</name>
</gene>
<evidence type="ECO:0000313" key="3">
    <source>
        <dbReference type="Proteomes" id="UP000012429"/>
    </source>
</evidence>
<evidence type="ECO:0000313" key="2">
    <source>
        <dbReference type="EMBL" id="ENN86647.1"/>
    </source>
</evidence>